<feature type="compositionally biased region" description="Low complexity" evidence="1">
    <location>
        <begin position="347"/>
        <end position="364"/>
    </location>
</feature>
<dbReference type="RefSeq" id="XP_030370701.1">
    <property type="nucleotide sequence ID" value="XM_030514841.1"/>
</dbReference>
<feature type="compositionally biased region" description="Polar residues" evidence="1">
    <location>
        <begin position="287"/>
        <end position="311"/>
    </location>
</feature>
<reference evidence="3 4" key="1">
    <citation type="submission" date="2025-04" db="UniProtKB">
        <authorList>
            <consortium name="RefSeq"/>
        </authorList>
    </citation>
    <scope>IDENTIFICATION</scope>
    <source>
        <strain evidence="3 4">11010-0011.00</strain>
        <tissue evidence="3 4">Whole body</tissue>
    </source>
</reference>
<protein>
    <submittedName>
        <fullName evidence="3 4">AP2-associated protein kinase 1-like</fullName>
    </submittedName>
</protein>
<dbReference type="Proteomes" id="UP000504634">
    <property type="component" value="Unplaced"/>
</dbReference>
<feature type="region of interest" description="Disordered" evidence="1">
    <location>
        <begin position="206"/>
        <end position="331"/>
    </location>
</feature>
<feature type="compositionally biased region" description="Basic residues" evidence="1">
    <location>
        <begin position="1"/>
        <end position="15"/>
    </location>
</feature>
<dbReference type="GeneID" id="115621248"/>
<dbReference type="RefSeq" id="XP_030370700.1">
    <property type="nucleotide sequence ID" value="XM_030514840.1"/>
</dbReference>
<dbReference type="AlphaFoldDB" id="A0A6J2T1C0"/>
<feature type="compositionally biased region" description="Polar residues" evidence="1">
    <location>
        <begin position="238"/>
        <end position="278"/>
    </location>
</feature>
<dbReference type="OrthoDB" id="7871969at2759"/>
<feature type="region of interest" description="Disordered" evidence="1">
    <location>
        <begin position="539"/>
        <end position="578"/>
    </location>
</feature>
<accession>A0A6J2T1C0</accession>
<organism evidence="2 4">
    <name type="scientific">Drosophila lebanonensis</name>
    <name type="common">Fruit fly</name>
    <name type="synonym">Scaptodrosophila lebanonensis</name>
    <dbReference type="NCBI Taxonomy" id="7225"/>
    <lineage>
        <taxon>Eukaryota</taxon>
        <taxon>Metazoa</taxon>
        <taxon>Ecdysozoa</taxon>
        <taxon>Arthropoda</taxon>
        <taxon>Hexapoda</taxon>
        <taxon>Insecta</taxon>
        <taxon>Pterygota</taxon>
        <taxon>Neoptera</taxon>
        <taxon>Endopterygota</taxon>
        <taxon>Diptera</taxon>
        <taxon>Brachycera</taxon>
        <taxon>Muscomorpha</taxon>
        <taxon>Ephydroidea</taxon>
        <taxon>Drosophilidae</taxon>
        <taxon>Scaptodrosophila</taxon>
    </lineage>
</organism>
<feature type="region of interest" description="Disordered" evidence="1">
    <location>
        <begin position="1"/>
        <end position="33"/>
    </location>
</feature>
<evidence type="ECO:0000256" key="1">
    <source>
        <dbReference type="SAM" id="MobiDB-lite"/>
    </source>
</evidence>
<proteinExistence type="predicted"/>
<evidence type="ECO:0000313" key="4">
    <source>
        <dbReference type="RefSeq" id="XP_030370701.1"/>
    </source>
</evidence>
<feature type="compositionally biased region" description="Basic and acidic residues" evidence="1">
    <location>
        <begin position="314"/>
        <end position="325"/>
    </location>
</feature>
<evidence type="ECO:0000313" key="2">
    <source>
        <dbReference type="Proteomes" id="UP000504634"/>
    </source>
</evidence>
<sequence length="578" mass="63512">MGDKKMKSKCKHRGVAHPAPAATHENAVQTNSTSDISGMEEIAQLDSSGVPFILIDGVRVTTRRDLNEALSKREKKRMAHLHVICNDLPLLDSIRLQFPAATMTTPSKSELPSTAAHAIASLKAVEDELKFQADLEQLSKPMLEFSQPGTPTAHSSSFEDLQQAEAEVEAETESHAIDQSAMLQDTTSNLEQIRSKLEQLRQHQEKAMHSTSTTVPNVPLAERPGIKRQRTFEIKRVNGTTLKSQLRQQSAQVEGSPSTSSLRTANKGTILQQPQQSKSAHKPLTRGVSSMQLSGRPTPSKLQRMRTTTQLVRKPSEIDQEKGAESDASEIPDLVNQIGELLIQLQEKQQQRQQQNQQEEQPSQPTKKQQVPAQQPEAHLEPQQQEIQIQEQLPGGASFSYLVTITPDSGISNCSVQPLTSPKLNAKQQQQQHMVTFDPAVDTKSQPMKRALSGISLLPTPRNAGITIFAPKSAKDQPEITRRRAIPVTRSVTSLTFDRNPTSHAEHNFHLKDNNASTSRTAAEISDKPEVKTATVIAVPKSEATSSTAPSPAGARPTLTKSRTFLKPPSSLFRANKK</sequence>
<evidence type="ECO:0000313" key="3">
    <source>
        <dbReference type="RefSeq" id="XP_030370700.1"/>
    </source>
</evidence>
<feature type="compositionally biased region" description="Low complexity" evidence="1">
    <location>
        <begin position="540"/>
        <end position="558"/>
    </location>
</feature>
<gene>
    <name evidence="3 4" type="primary">LOC115621248</name>
</gene>
<name>A0A6J2T1C0_DROLE</name>
<keyword evidence="2" id="KW-1185">Reference proteome</keyword>
<feature type="region of interest" description="Disordered" evidence="1">
    <location>
        <begin position="347"/>
        <end position="384"/>
    </location>
</feature>